<sequence>MLLISWPAHAFLARPAVFAALGAVAKAPNGWQQFCTENPGECRSDGAPPRDVTLTPELLQQLYAINGLVNIRVKWTSDEELYGKPERWTYPLDRGDCEDIVLLKRRMLAEAGWPLSALLVTTVEEKTAAKGHHAVLTVRTDHGEFILDNQTPEILFADETNYHYLIRQSTYDPNVWVTFSPNRPITVR</sequence>
<evidence type="ECO:0000313" key="3">
    <source>
        <dbReference type="Proteomes" id="UP000639516"/>
    </source>
</evidence>
<protein>
    <submittedName>
        <fullName evidence="2">Transglutaminase-like cysteine peptidase</fullName>
    </submittedName>
</protein>
<evidence type="ECO:0000256" key="1">
    <source>
        <dbReference type="SAM" id="SignalP"/>
    </source>
</evidence>
<keyword evidence="3" id="KW-1185">Reference proteome</keyword>
<dbReference type="Pfam" id="PF06035">
    <property type="entry name" value="Peptidase_C93"/>
    <property type="match status" value="1"/>
</dbReference>
<comment type="caution">
    <text evidence="2">The sequence shown here is derived from an EMBL/GenBank/DDBJ whole genome shotgun (WGS) entry which is preliminary data.</text>
</comment>
<accession>A0ABR7U9L9</accession>
<feature type="chain" id="PRO_5045400354" evidence="1">
    <location>
        <begin position="20"/>
        <end position="188"/>
    </location>
</feature>
<dbReference type="PANTHER" id="PTHR39327:SF1">
    <property type="entry name" value="BLR5470 PROTEIN"/>
    <property type="match status" value="1"/>
</dbReference>
<proteinExistence type="predicted"/>
<reference evidence="2 3" key="1">
    <citation type="journal article" date="2020" name="Arch. Microbiol.">
        <title>Bradyrhizobium campsiandrae sp. nov., a nitrogen-fixing bacterial strain isolated from a native leguminous tree from the Amazon adapted to flooded conditions.</title>
        <authorList>
            <person name="Cabral Michel D."/>
            <person name="Martins da Costa E."/>
            <person name="Azarias Guimaraes A."/>
            <person name="Soares de Carvalho T."/>
            <person name="Santos de Castro Caputo P."/>
            <person name="Willems A."/>
            <person name="de Souza Moreira F.M."/>
        </authorList>
    </citation>
    <scope>NUCLEOTIDE SEQUENCE [LARGE SCALE GENOMIC DNA]</scope>
    <source>
        <strain evidence="3">INPA 384B</strain>
    </source>
</reference>
<name>A0ABR7U9L9_9BRAD</name>
<dbReference type="PANTHER" id="PTHR39327">
    <property type="match status" value="1"/>
</dbReference>
<gene>
    <name evidence="2" type="ORF">HA482_21450</name>
</gene>
<dbReference type="Proteomes" id="UP000639516">
    <property type="component" value="Unassembled WGS sequence"/>
</dbReference>
<dbReference type="Gene3D" id="3.10.620.30">
    <property type="match status" value="1"/>
</dbReference>
<keyword evidence="1" id="KW-0732">Signal</keyword>
<feature type="signal peptide" evidence="1">
    <location>
        <begin position="1"/>
        <end position="19"/>
    </location>
</feature>
<dbReference type="InterPro" id="IPR010319">
    <property type="entry name" value="Transglutaminase-like_Cys_pept"/>
</dbReference>
<evidence type="ECO:0000313" key="2">
    <source>
        <dbReference type="EMBL" id="MBC9980771.1"/>
    </source>
</evidence>
<dbReference type="EMBL" id="JAATTO010000030">
    <property type="protein sequence ID" value="MBC9980771.1"/>
    <property type="molecule type" value="Genomic_DNA"/>
</dbReference>
<organism evidence="2 3">
    <name type="scientific">Bradyrhizobium campsiandrae</name>
    <dbReference type="NCBI Taxonomy" id="1729892"/>
    <lineage>
        <taxon>Bacteria</taxon>
        <taxon>Pseudomonadati</taxon>
        <taxon>Pseudomonadota</taxon>
        <taxon>Alphaproteobacteria</taxon>
        <taxon>Hyphomicrobiales</taxon>
        <taxon>Nitrobacteraceae</taxon>
        <taxon>Bradyrhizobium</taxon>
    </lineage>
</organism>